<gene>
    <name evidence="2" type="ORF">DSM3645_03843</name>
</gene>
<dbReference type="HOGENOM" id="CLU_3213101_0_0_0"/>
<feature type="region of interest" description="Disordered" evidence="1">
    <location>
        <begin position="1"/>
        <end position="44"/>
    </location>
</feature>
<accession>A3ZV80</accession>
<reference evidence="2 3" key="1">
    <citation type="submission" date="2006-02" db="EMBL/GenBank/DDBJ databases">
        <authorList>
            <person name="Amann R."/>
            <person name="Ferriera S."/>
            <person name="Johnson J."/>
            <person name="Kravitz S."/>
            <person name="Halpern A."/>
            <person name="Remington K."/>
            <person name="Beeson K."/>
            <person name="Tran B."/>
            <person name="Rogers Y.-H."/>
            <person name="Friedman R."/>
            <person name="Venter J.C."/>
        </authorList>
    </citation>
    <scope>NUCLEOTIDE SEQUENCE [LARGE SCALE GENOMIC DNA]</scope>
    <source>
        <strain evidence="2 3">DSM 3645</strain>
    </source>
</reference>
<evidence type="ECO:0000256" key="1">
    <source>
        <dbReference type="SAM" id="MobiDB-lite"/>
    </source>
</evidence>
<proteinExistence type="predicted"/>
<sequence>MHGELRRASSSPAGRANAESGRYSCRHQPVVSSDSGGRKRSLSR</sequence>
<name>A3ZV80_9BACT</name>
<dbReference type="AlphaFoldDB" id="A3ZV80"/>
<evidence type="ECO:0000313" key="2">
    <source>
        <dbReference type="EMBL" id="EAQ79578.1"/>
    </source>
</evidence>
<evidence type="ECO:0000313" key="3">
    <source>
        <dbReference type="Proteomes" id="UP000004358"/>
    </source>
</evidence>
<dbReference type="Proteomes" id="UP000004358">
    <property type="component" value="Unassembled WGS sequence"/>
</dbReference>
<protein>
    <submittedName>
        <fullName evidence="2">Uncharacterized protein</fullName>
    </submittedName>
</protein>
<comment type="caution">
    <text evidence="2">The sequence shown here is derived from an EMBL/GenBank/DDBJ whole genome shotgun (WGS) entry which is preliminary data.</text>
</comment>
<organism evidence="2 3">
    <name type="scientific">Blastopirellula marina DSM 3645</name>
    <dbReference type="NCBI Taxonomy" id="314230"/>
    <lineage>
        <taxon>Bacteria</taxon>
        <taxon>Pseudomonadati</taxon>
        <taxon>Planctomycetota</taxon>
        <taxon>Planctomycetia</taxon>
        <taxon>Pirellulales</taxon>
        <taxon>Pirellulaceae</taxon>
        <taxon>Blastopirellula</taxon>
    </lineage>
</organism>
<dbReference type="EMBL" id="AANZ01000014">
    <property type="protein sequence ID" value="EAQ79578.1"/>
    <property type="molecule type" value="Genomic_DNA"/>
</dbReference>